<dbReference type="InterPro" id="IPR000504">
    <property type="entry name" value="RRM_dom"/>
</dbReference>
<keyword evidence="5" id="KW-1185">Reference proteome</keyword>
<name>A0A165FDB7_XYLHT</name>
<feature type="region of interest" description="Disordered" evidence="2">
    <location>
        <begin position="1160"/>
        <end position="1289"/>
    </location>
</feature>
<dbReference type="STRING" id="1328760.A0A165FDB7"/>
<feature type="compositionally biased region" description="Basic residues" evidence="2">
    <location>
        <begin position="937"/>
        <end position="950"/>
    </location>
</feature>
<dbReference type="GeneID" id="28900509"/>
<reference evidence="4 5" key="1">
    <citation type="journal article" date="2016" name="Fungal Biol.">
        <title>The genome of Xylona heveae provides a window into fungal endophytism.</title>
        <authorList>
            <person name="Gazis R."/>
            <person name="Kuo A."/>
            <person name="Riley R."/>
            <person name="LaButti K."/>
            <person name="Lipzen A."/>
            <person name="Lin J."/>
            <person name="Amirebrahimi M."/>
            <person name="Hesse C.N."/>
            <person name="Spatafora J.W."/>
            <person name="Henrissat B."/>
            <person name="Hainaut M."/>
            <person name="Grigoriev I.V."/>
            <person name="Hibbett D.S."/>
        </authorList>
    </citation>
    <scope>NUCLEOTIDE SEQUENCE [LARGE SCALE GENOMIC DNA]</scope>
    <source>
        <strain evidence="4 5">TC161</strain>
    </source>
</reference>
<feature type="compositionally biased region" description="Polar residues" evidence="2">
    <location>
        <begin position="561"/>
        <end position="572"/>
    </location>
</feature>
<feature type="compositionally biased region" description="Basic and acidic residues" evidence="2">
    <location>
        <begin position="608"/>
        <end position="622"/>
    </location>
</feature>
<feature type="compositionally biased region" description="Low complexity" evidence="2">
    <location>
        <begin position="512"/>
        <end position="523"/>
    </location>
</feature>
<feature type="compositionally biased region" description="Low complexity" evidence="2">
    <location>
        <begin position="1067"/>
        <end position="1083"/>
    </location>
</feature>
<accession>A0A165FDB7</accession>
<dbReference type="Gene3D" id="3.30.70.330">
    <property type="match status" value="1"/>
</dbReference>
<evidence type="ECO:0000313" key="5">
    <source>
        <dbReference type="Proteomes" id="UP000076632"/>
    </source>
</evidence>
<feature type="compositionally biased region" description="Basic and acidic residues" evidence="2">
    <location>
        <begin position="686"/>
        <end position="697"/>
    </location>
</feature>
<feature type="compositionally biased region" description="Polar residues" evidence="2">
    <location>
        <begin position="1252"/>
        <end position="1261"/>
    </location>
</feature>
<feature type="region of interest" description="Disordered" evidence="2">
    <location>
        <begin position="549"/>
        <end position="572"/>
    </location>
</feature>
<feature type="region of interest" description="Disordered" evidence="2">
    <location>
        <begin position="1052"/>
        <end position="1136"/>
    </location>
</feature>
<gene>
    <name evidence="4" type="ORF">L228DRAFT_270124</name>
</gene>
<feature type="compositionally biased region" description="Polar residues" evidence="2">
    <location>
        <begin position="919"/>
        <end position="936"/>
    </location>
</feature>
<feature type="compositionally biased region" description="Polar residues" evidence="2">
    <location>
        <begin position="1160"/>
        <end position="1175"/>
    </location>
</feature>
<dbReference type="RefSeq" id="XP_018186406.1">
    <property type="nucleotide sequence ID" value="XM_018335372.1"/>
</dbReference>
<feature type="region of interest" description="Disordered" evidence="2">
    <location>
        <begin position="337"/>
        <end position="361"/>
    </location>
</feature>
<evidence type="ECO:0000256" key="1">
    <source>
        <dbReference type="PROSITE-ProRule" id="PRU00176"/>
    </source>
</evidence>
<evidence type="ECO:0000259" key="3">
    <source>
        <dbReference type="PROSITE" id="PS50102"/>
    </source>
</evidence>
<feature type="region of interest" description="Disordered" evidence="2">
    <location>
        <begin position="598"/>
        <end position="874"/>
    </location>
</feature>
<dbReference type="PROSITE" id="PS50102">
    <property type="entry name" value="RRM"/>
    <property type="match status" value="1"/>
</dbReference>
<feature type="region of interest" description="Disordered" evidence="2">
    <location>
        <begin position="919"/>
        <end position="1035"/>
    </location>
</feature>
<evidence type="ECO:0000313" key="4">
    <source>
        <dbReference type="EMBL" id="KZF20851.1"/>
    </source>
</evidence>
<feature type="compositionally biased region" description="Low complexity" evidence="2">
    <location>
        <begin position="1176"/>
        <end position="1190"/>
    </location>
</feature>
<dbReference type="SUPFAM" id="SSF54928">
    <property type="entry name" value="RNA-binding domain, RBD"/>
    <property type="match status" value="1"/>
</dbReference>
<feature type="compositionally biased region" description="Polar residues" evidence="2">
    <location>
        <begin position="624"/>
        <end position="663"/>
    </location>
</feature>
<evidence type="ECO:0000256" key="2">
    <source>
        <dbReference type="SAM" id="MobiDB-lite"/>
    </source>
</evidence>
<feature type="compositionally biased region" description="Basic and acidic residues" evidence="2">
    <location>
        <begin position="1095"/>
        <end position="1107"/>
    </location>
</feature>
<dbReference type="OrthoDB" id="3941926at2759"/>
<feature type="compositionally biased region" description="Polar residues" evidence="2">
    <location>
        <begin position="1015"/>
        <end position="1032"/>
    </location>
</feature>
<dbReference type="GO" id="GO:0003723">
    <property type="term" value="F:RNA binding"/>
    <property type="evidence" value="ECO:0007669"/>
    <property type="project" value="UniProtKB-UniRule"/>
</dbReference>
<feature type="compositionally biased region" description="Polar residues" evidence="2">
    <location>
        <begin position="1085"/>
        <end position="1094"/>
    </location>
</feature>
<feature type="domain" description="RRM" evidence="3">
    <location>
        <begin position="382"/>
        <end position="452"/>
    </location>
</feature>
<feature type="compositionally biased region" description="Basic and acidic residues" evidence="2">
    <location>
        <begin position="1052"/>
        <end position="1065"/>
    </location>
</feature>
<feature type="compositionally biased region" description="Basic residues" evidence="2">
    <location>
        <begin position="1268"/>
        <end position="1280"/>
    </location>
</feature>
<protein>
    <recommendedName>
        <fullName evidence="3">RRM domain-containing protein</fullName>
    </recommendedName>
</protein>
<feature type="compositionally biased region" description="Polar residues" evidence="2">
    <location>
        <begin position="962"/>
        <end position="1001"/>
    </location>
</feature>
<feature type="region of interest" description="Disordered" evidence="2">
    <location>
        <begin position="496"/>
        <end position="525"/>
    </location>
</feature>
<feature type="compositionally biased region" description="Basic residues" evidence="2">
    <location>
        <begin position="752"/>
        <end position="762"/>
    </location>
</feature>
<organism evidence="4 5">
    <name type="scientific">Xylona heveae (strain CBS 132557 / TC161)</name>
    <dbReference type="NCBI Taxonomy" id="1328760"/>
    <lineage>
        <taxon>Eukaryota</taxon>
        <taxon>Fungi</taxon>
        <taxon>Dikarya</taxon>
        <taxon>Ascomycota</taxon>
        <taxon>Pezizomycotina</taxon>
        <taxon>Xylonomycetes</taxon>
        <taxon>Xylonales</taxon>
        <taxon>Xylonaceae</taxon>
        <taxon>Xylona</taxon>
    </lineage>
</organism>
<dbReference type="Proteomes" id="UP000076632">
    <property type="component" value="Unassembled WGS sequence"/>
</dbReference>
<keyword evidence="1" id="KW-0694">RNA-binding</keyword>
<feature type="compositionally biased region" description="Polar residues" evidence="2">
    <location>
        <begin position="792"/>
        <end position="817"/>
    </location>
</feature>
<feature type="compositionally biased region" description="Polar residues" evidence="2">
    <location>
        <begin position="1111"/>
        <end position="1120"/>
    </location>
</feature>
<dbReference type="EMBL" id="KV407462">
    <property type="protein sequence ID" value="KZF20851.1"/>
    <property type="molecule type" value="Genomic_DNA"/>
</dbReference>
<feature type="compositionally biased region" description="Basic and acidic residues" evidence="2">
    <location>
        <begin position="1228"/>
        <end position="1251"/>
    </location>
</feature>
<dbReference type="SMART" id="SM00360">
    <property type="entry name" value="RRM"/>
    <property type="match status" value="1"/>
</dbReference>
<feature type="compositionally biased region" description="Basic and acidic residues" evidence="2">
    <location>
        <begin position="853"/>
        <end position="871"/>
    </location>
</feature>
<sequence length="1289" mass="140952">MFSTQLGRFAPRALRYPFPQIVVCSDPAVDRKIHASRLRDDFPEQCKAVNFGSHLCDYFDEYDLYLQGTDYLLSVLGEIASYNFVRAGHVCQFAAVWAVDNMDRFLAIGPSTEKVFTDAEISLHGEEFCVDALAQLKFLKAYKELPPPVLIHHLGPWVSQELGANAPAIYPYDTPMVSYAQYPQIQTPLPHSPALAMSSTTSPVSVVAMPPSLPNNWVQPFGYMPRNTSAPELSANLFPLDQIRTPLRPHTTPGMLETYRGLPLVNFGIHQGNRRISENAPITQNHVFVKTTSPPRGPDPLPVVFHQQIPVDSSDYRATSKQVQARKFSREYYGQRLHQRESTNDPNRPAAHGGRMSSYQSGIGRRISGDNKMVTPTVSPPTTVYVGNIPDGIDQNYLTWFFRDFGPVLEVFIPRRYQYSRFKFREGAIRAVNHNSGVFLHGYRLKIEMGRPPGAYIPKKQHADSAIKAGTPEKLVSHTESPVKVIYSPQDVRSSLPDADELALPSDDSKSTEQTQTDQPDQEALAAPTNQDLEELVKNFAECRLEISSTTSELDPPSPSPFQTSVQASASETIPHEAIEGSICVEVDNVLAVQDSEVLTSGDQVEESVEKTADDVESHAPFEDNNTTPASQGIEDQSSSPLQSDSEGLVLNVSTMSVESTPEPSVANGGLEPAADAAVDGMHTFSHSESRDQDSSSRYRNMHSQEPFHFTLSEASPPLSESKPSAETTDLIDSKPIAAAKKSIKTPPPKREKAKKTKRRNKAWFGPSPEDVVSTESTDSKKDVFSEGSDEAGSSQYNESEANEPAKSTSTDLGNSSAEDECSQEDRADPQVLPGSSVHSVSESDGLALSEKSALRNEDAAEKELVKEAEHSPTYTLQTVSPKIAAGGLVQLELTEDNAGQNKSLMQIDINVAKSNTQFRQNSFTTTKDSPATQKSVPKRKKNKGKRRNFSRRDLKNDESNEFSPKTNTPIASGPKTNTSITSGQENNTPIPSSPENNTPIAQGPEDNTPIPSSPEDNTQIKLNTEATTTECISCVPLPYAGNFDEWAKPRERVPSVASDKHETESTDVASSASTTSWSQVAARSNPSSDSIQLRTKESPSVERDPWAVDSSASDKSQSLAPEHSEQKLDEPDFAAPPKTIMTIQFGSLSAVIVRSVAGSINSDDSSRQRALSQGSVSSNTTAKSASSSVRISDKDDFPDLVKSASNKSVDTPPPKAPVLTPAVRAKSSIDGKKTRPLEEKKPLNAAKENKLPNQPSSDTTTNDKKKNFPKRRGGHHRQFRERTNNAQH</sequence>
<proteinExistence type="predicted"/>
<dbReference type="InterPro" id="IPR035979">
    <property type="entry name" value="RBD_domain_sf"/>
</dbReference>
<dbReference type="CDD" id="cd00590">
    <property type="entry name" value="RRM_SF"/>
    <property type="match status" value="1"/>
</dbReference>
<dbReference type="InterPro" id="IPR012677">
    <property type="entry name" value="Nucleotide-bd_a/b_plait_sf"/>
</dbReference>
<dbReference type="InParanoid" id="A0A165FDB7"/>